<dbReference type="AlphaFoldDB" id="A0A932HXX1"/>
<dbReference type="Gene3D" id="3.40.190.10">
    <property type="entry name" value="Periplasmic binding protein-like II"/>
    <property type="match status" value="2"/>
</dbReference>
<reference evidence="4" key="1">
    <citation type="submission" date="2020-07" db="EMBL/GenBank/DDBJ databases">
        <title>Huge and variable diversity of episymbiotic CPR bacteria and DPANN archaea in groundwater ecosystems.</title>
        <authorList>
            <person name="He C.Y."/>
            <person name="Keren R."/>
            <person name="Whittaker M."/>
            <person name="Farag I.F."/>
            <person name="Doudna J."/>
            <person name="Cate J.H.D."/>
            <person name="Banfield J.F."/>
        </authorList>
    </citation>
    <scope>NUCLEOTIDE SEQUENCE</scope>
    <source>
        <strain evidence="4">NC_groundwater_763_Ag_S-0.2um_68_21</strain>
    </source>
</reference>
<evidence type="ECO:0000313" key="5">
    <source>
        <dbReference type="Proteomes" id="UP000782312"/>
    </source>
</evidence>
<dbReference type="InterPro" id="IPR024370">
    <property type="entry name" value="PBP_domain"/>
</dbReference>
<protein>
    <submittedName>
        <fullName evidence="4">Substrate-binding domain-containing protein</fullName>
    </submittedName>
</protein>
<evidence type="ECO:0000313" key="4">
    <source>
        <dbReference type="EMBL" id="MBI3126197.1"/>
    </source>
</evidence>
<gene>
    <name evidence="4" type="ORF">HYZ11_01160</name>
</gene>
<dbReference type="PANTHER" id="PTHR30570:SF1">
    <property type="entry name" value="PHOSPHATE-BINDING PROTEIN PSTS"/>
    <property type="match status" value="1"/>
</dbReference>
<feature type="domain" description="PBP" evidence="3">
    <location>
        <begin position="31"/>
        <end position="263"/>
    </location>
</feature>
<sequence>MYAWRETPAAGFAPLLVFALTLALPAPAVPAETVKMGGSGTNLGTMRRLVEAFGKTRPGVQFTIFPSLGTTGGLRALTDGAIDLALLSRPLKERERAGGITGVEYGRSPFVIVTAKADAPQGFTLQRLAEIYSGKVTAWPDGSPLRLVLRPKGDSDTEALEGMSPAMRQAIQKAVQRKGLVIGTSDQENADAIQKIPGAMGSSTLAIILSEKRPLKPLSLDGAAPTPENVANGSYPFFKRLFLAFGPKKPSPAVQQFIDFVRSPQGRGILRETGHWAN</sequence>
<accession>A0A932HXX1</accession>
<keyword evidence="1 2" id="KW-0732">Signal</keyword>
<dbReference type="Pfam" id="PF12849">
    <property type="entry name" value="PBP_like_2"/>
    <property type="match status" value="1"/>
</dbReference>
<evidence type="ECO:0000256" key="2">
    <source>
        <dbReference type="SAM" id="SignalP"/>
    </source>
</evidence>
<dbReference type="SUPFAM" id="SSF53850">
    <property type="entry name" value="Periplasmic binding protein-like II"/>
    <property type="match status" value="1"/>
</dbReference>
<name>A0A932HXX1_UNCTE</name>
<feature type="signal peptide" evidence="2">
    <location>
        <begin position="1"/>
        <end position="28"/>
    </location>
</feature>
<organism evidence="4 5">
    <name type="scientific">Tectimicrobiota bacterium</name>
    <dbReference type="NCBI Taxonomy" id="2528274"/>
    <lineage>
        <taxon>Bacteria</taxon>
        <taxon>Pseudomonadati</taxon>
        <taxon>Nitrospinota/Tectimicrobiota group</taxon>
        <taxon>Candidatus Tectimicrobiota</taxon>
    </lineage>
</organism>
<dbReference type="Proteomes" id="UP000782312">
    <property type="component" value="Unassembled WGS sequence"/>
</dbReference>
<dbReference type="PANTHER" id="PTHR30570">
    <property type="entry name" value="PERIPLASMIC PHOSPHATE BINDING COMPONENT OF PHOSPHATE ABC TRANSPORTER"/>
    <property type="match status" value="1"/>
</dbReference>
<evidence type="ECO:0000259" key="3">
    <source>
        <dbReference type="Pfam" id="PF12849"/>
    </source>
</evidence>
<dbReference type="EMBL" id="JACPUR010000001">
    <property type="protein sequence ID" value="MBI3126197.1"/>
    <property type="molecule type" value="Genomic_DNA"/>
</dbReference>
<evidence type="ECO:0000256" key="1">
    <source>
        <dbReference type="ARBA" id="ARBA00022729"/>
    </source>
</evidence>
<feature type="chain" id="PRO_5037183828" evidence="2">
    <location>
        <begin position="29"/>
        <end position="278"/>
    </location>
</feature>
<dbReference type="InterPro" id="IPR050811">
    <property type="entry name" value="Phosphate_ABC_transporter"/>
</dbReference>
<comment type="caution">
    <text evidence="4">The sequence shown here is derived from an EMBL/GenBank/DDBJ whole genome shotgun (WGS) entry which is preliminary data.</text>
</comment>
<proteinExistence type="predicted"/>